<proteinExistence type="predicted"/>
<dbReference type="EMBL" id="FQVI01000019">
    <property type="protein sequence ID" value="SHF27539.1"/>
    <property type="molecule type" value="Genomic_DNA"/>
</dbReference>
<dbReference type="InterPro" id="IPR038071">
    <property type="entry name" value="UROD/MetE-like_sf"/>
</dbReference>
<dbReference type="RefSeq" id="WP_084068000.1">
    <property type="nucleotide sequence ID" value="NZ_FQVI01000019.1"/>
</dbReference>
<evidence type="ECO:0000313" key="2">
    <source>
        <dbReference type="Proteomes" id="UP000184245"/>
    </source>
</evidence>
<evidence type="ECO:0000313" key="1">
    <source>
        <dbReference type="EMBL" id="SHF27539.1"/>
    </source>
</evidence>
<keyword evidence="2" id="KW-1185">Reference proteome</keyword>
<dbReference type="Proteomes" id="UP000184245">
    <property type="component" value="Unassembled WGS sequence"/>
</dbReference>
<accession>A0A1M5ABB5</accession>
<dbReference type="AlphaFoldDB" id="A0A1M5ABB5"/>
<protein>
    <recommendedName>
        <fullName evidence="3">Uroporphyrinogen decarboxylase (URO-D)</fullName>
    </recommendedName>
</protein>
<dbReference type="OrthoDB" id="1956310at2"/>
<dbReference type="Gene3D" id="3.20.20.210">
    <property type="match status" value="1"/>
</dbReference>
<evidence type="ECO:0008006" key="3">
    <source>
        <dbReference type="Google" id="ProtNLM"/>
    </source>
</evidence>
<sequence>MGLLEHKRDPATEQTAAGYPELKAMGTTFLFTEDEKEILRRLAGQVAEISERPDMKEKKELWRLHNDLKTDRPVVFIDPENGWNECIPASTLQCREPLARVWEMALRKQIFWAEKMRDDKVIEPYFDVPYSYWDSGWGVPLEKIGGENGGSYIVKQAIEEYERDFQKLHHPRYTIDWTESDRVMNLAHEIFDGILKVRRKNTWWWTLGLCWDYVNLRGMEDFMCDFIAEPEWAERMLDLLCEGKLQMLDDLEKGGLLAQNTEGTYVGSGGFGFTDEIPRVEEGQTVTTQDMWGFCDSQETVSMNPELYGEFILPRHKKILERFALTCYGCCEPFDPRWSYVKQLPNLRRVSVSPWADWSKVPEYLGKDYIASVKPMPTPLAMPVMNEDVVRRDCRRAVEETRGGICEFIMKDNNTLGNQPKNAVRWVEIMREEIARVYG</sequence>
<name>A0A1M5ABB5_9CLOT</name>
<organism evidence="1 2">
    <name type="scientific">Lactonifactor longoviformis DSM 17459</name>
    <dbReference type="NCBI Taxonomy" id="1122155"/>
    <lineage>
        <taxon>Bacteria</taxon>
        <taxon>Bacillati</taxon>
        <taxon>Bacillota</taxon>
        <taxon>Clostridia</taxon>
        <taxon>Eubacteriales</taxon>
        <taxon>Clostridiaceae</taxon>
        <taxon>Lactonifactor</taxon>
    </lineage>
</organism>
<reference evidence="1 2" key="1">
    <citation type="submission" date="2016-11" db="EMBL/GenBank/DDBJ databases">
        <authorList>
            <person name="Jaros S."/>
            <person name="Januszkiewicz K."/>
            <person name="Wedrychowicz H."/>
        </authorList>
    </citation>
    <scope>NUCLEOTIDE SEQUENCE [LARGE SCALE GENOMIC DNA]</scope>
    <source>
        <strain evidence="1 2">DSM 17459</strain>
    </source>
</reference>
<dbReference type="STRING" id="1122155.SAMN02745158_03119"/>
<gene>
    <name evidence="1" type="ORF">SAMN02745158_03119</name>
</gene>